<dbReference type="CDD" id="cd11616">
    <property type="entry name" value="SAF_DH_OX_like"/>
    <property type="match status" value="1"/>
</dbReference>
<dbReference type="Gene3D" id="3.40.50.720">
    <property type="entry name" value="NAD(P)-binding Rossmann-like Domain"/>
    <property type="match status" value="1"/>
</dbReference>
<dbReference type="Pfam" id="PF21135">
    <property type="entry name" value="DRL_cat"/>
    <property type="match status" value="1"/>
</dbReference>
<comment type="caution">
    <text evidence="2">The sequence shown here is derived from an EMBL/GenBank/DDBJ whole genome shotgun (WGS) entry which is preliminary data.</text>
</comment>
<dbReference type="EMBL" id="QNRX01000007">
    <property type="protein sequence ID" value="RBP65381.1"/>
    <property type="molecule type" value="Genomic_DNA"/>
</dbReference>
<keyword evidence="3" id="KW-1185">Reference proteome</keyword>
<evidence type="ECO:0000259" key="1">
    <source>
        <dbReference type="Pfam" id="PF21135"/>
    </source>
</evidence>
<proteinExistence type="predicted"/>
<dbReference type="SUPFAM" id="SSF51735">
    <property type="entry name" value="NAD(P)-binding Rossmann-fold domains"/>
    <property type="match status" value="1"/>
</dbReference>
<reference evidence="2 3" key="1">
    <citation type="submission" date="2018-06" db="EMBL/GenBank/DDBJ databases">
        <title>Genomic Encyclopedia of Type Strains, Phase IV (KMG-IV): sequencing the most valuable type-strain genomes for metagenomic binning, comparative biology and taxonomic classification.</title>
        <authorList>
            <person name="Goeker M."/>
        </authorList>
    </citation>
    <scope>NUCLEOTIDE SEQUENCE [LARGE SCALE GENOMIC DNA]</scope>
    <source>
        <strain evidence="2 3">DSM 22112</strain>
    </source>
</reference>
<dbReference type="AlphaFoldDB" id="A0A366I8D2"/>
<evidence type="ECO:0000313" key="3">
    <source>
        <dbReference type="Proteomes" id="UP000253490"/>
    </source>
</evidence>
<dbReference type="InterPro" id="IPR048423">
    <property type="entry name" value="DRL_cat"/>
</dbReference>
<feature type="domain" description="Oxidoreductase DRL-like catalytic" evidence="1">
    <location>
        <begin position="160"/>
        <end position="321"/>
    </location>
</feature>
<dbReference type="OrthoDB" id="9777844at2"/>
<name>A0A366I8D2_9FIRM</name>
<evidence type="ECO:0000313" key="2">
    <source>
        <dbReference type="EMBL" id="RBP65381.1"/>
    </source>
</evidence>
<gene>
    <name evidence="2" type="ORF">DES36_107121</name>
</gene>
<dbReference type="InterPro" id="IPR036291">
    <property type="entry name" value="NAD(P)-bd_dom_sf"/>
</dbReference>
<accession>A0A366I8D2</accession>
<protein>
    <submittedName>
        <fullName evidence="2">Putative homoserine dehydrogenase-like protein</fullName>
    </submittedName>
</protein>
<dbReference type="Proteomes" id="UP000253490">
    <property type="component" value="Unassembled WGS sequence"/>
</dbReference>
<dbReference type="PANTHER" id="PTHR37850:SF2">
    <property type="entry name" value="SAF DOMAIN PROTEIN"/>
    <property type="match status" value="1"/>
</dbReference>
<dbReference type="RefSeq" id="WP_113920497.1">
    <property type="nucleotide sequence ID" value="NZ_CALNCS010000185.1"/>
</dbReference>
<sequence length="431" mass="45842">MLNLNTKLKQLQENGKIIKLGLVGAGQMGKGMVSQVMSMKGMTPAIVVDVNVDNAVEAYTLAGIRKEDIVVSSTLSEINVAIEQGKFVACPDSDIPAQCNLVDVVVDATGVPDVGAKVAIDSIMNKKHIVMLNVETDVVIGPILKKLADNAGVIYSGSAGDEPGAVKEIYDFADAMGMDIVAIGKGKNNPVVLGCNPDTVYEQAIKSGVSPKMLTAFKDGTKTMVEMTAMANATGFLPDVRGGHAVCASVNELPGLFQLKENGGILNNTKIVDYVNGVAPGVFVIITTDLPQIHHEMQYLSMGSGPNYVLFRPYHLCSLETPLTAARAVIYNEPSIVPLPGAPSAETITLAKKDLQAGDMLDGIGGYTVYGSFEKYDIAKAEKAVPLGLITKKTKLLTPKKPGEVITYDDIELDKSTLIYKLRELQETIIG</sequence>
<organism evidence="2 3">
    <name type="scientific">Alkalibaculum bacchi</name>
    <dbReference type="NCBI Taxonomy" id="645887"/>
    <lineage>
        <taxon>Bacteria</taxon>
        <taxon>Bacillati</taxon>
        <taxon>Bacillota</taxon>
        <taxon>Clostridia</taxon>
        <taxon>Eubacteriales</taxon>
        <taxon>Eubacteriaceae</taxon>
        <taxon>Alkalibaculum</taxon>
    </lineage>
</organism>
<dbReference type="PANTHER" id="PTHR37850">
    <property type="entry name" value="STRU PROTEIN"/>
    <property type="match status" value="1"/>
</dbReference>